<dbReference type="Proteomes" id="UP000291591">
    <property type="component" value="Unassembled WGS sequence"/>
</dbReference>
<evidence type="ECO:0000313" key="3">
    <source>
        <dbReference type="Proteomes" id="UP000291591"/>
    </source>
</evidence>
<gene>
    <name evidence="2" type="ORF">EV383_5080</name>
</gene>
<accession>A0A4Q7V5U5</accession>
<comment type="caution">
    <text evidence="2">The sequence shown here is derived from an EMBL/GenBank/DDBJ whole genome shotgun (WGS) entry which is preliminary data.</text>
</comment>
<evidence type="ECO:0000313" key="2">
    <source>
        <dbReference type="EMBL" id="RZT88143.1"/>
    </source>
</evidence>
<protein>
    <submittedName>
        <fullName evidence="2">Uncharacterized protein</fullName>
    </submittedName>
</protein>
<keyword evidence="3" id="KW-1185">Reference proteome</keyword>
<dbReference type="EMBL" id="SHKL01000001">
    <property type="protein sequence ID" value="RZT88143.1"/>
    <property type="molecule type" value="Genomic_DNA"/>
</dbReference>
<reference evidence="2 3" key="1">
    <citation type="submission" date="2019-02" db="EMBL/GenBank/DDBJ databases">
        <title>Sequencing the genomes of 1000 actinobacteria strains.</title>
        <authorList>
            <person name="Klenk H.-P."/>
        </authorList>
    </citation>
    <scope>NUCLEOTIDE SEQUENCE [LARGE SCALE GENOMIC DNA]</scope>
    <source>
        <strain evidence="2 3">DSM 45779</strain>
    </source>
</reference>
<proteinExistence type="predicted"/>
<dbReference type="AlphaFoldDB" id="A0A4Q7V5U5"/>
<feature type="compositionally biased region" description="Low complexity" evidence="1">
    <location>
        <begin position="55"/>
        <end position="80"/>
    </location>
</feature>
<evidence type="ECO:0000256" key="1">
    <source>
        <dbReference type="SAM" id="MobiDB-lite"/>
    </source>
</evidence>
<feature type="compositionally biased region" description="Low complexity" evidence="1">
    <location>
        <begin position="38"/>
        <end position="47"/>
    </location>
</feature>
<feature type="region of interest" description="Disordered" evidence="1">
    <location>
        <begin position="35"/>
        <end position="96"/>
    </location>
</feature>
<organism evidence="2 3">
    <name type="scientific">Pseudonocardia sediminis</name>
    <dbReference type="NCBI Taxonomy" id="1397368"/>
    <lineage>
        <taxon>Bacteria</taxon>
        <taxon>Bacillati</taxon>
        <taxon>Actinomycetota</taxon>
        <taxon>Actinomycetes</taxon>
        <taxon>Pseudonocardiales</taxon>
        <taxon>Pseudonocardiaceae</taxon>
        <taxon>Pseudonocardia</taxon>
    </lineage>
</organism>
<dbReference type="RefSeq" id="WP_130292195.1">
    <property type="nucleotide sequence ID" value="NZ_SHKL01000001.1"/>
</dbReference>
<name>A0A4Q7V5U5_PSEST</name>
<sequence length="96" mass="9169">MRPDVDLAGLNALCAEVFPRRTALSVVDLTFNNGAGAGATSTPAPSSDGGGGGSTVASSCTTTSSPGTPGLLGSLGLGSSQPYTSVTCVPTAVSGH</sequence>